<feature type="transmembrane region" description="Helical" evidence="9">
    <location>
        <begin position="378"/>
        <end position="404"/>
    </location>
</feature>
<evidence type="ECO:0000256" key="8">
    <source>
        <dbReference type="PROSITE-ProRule" id="PRU00703"/>
    </source>
</evidence>
<keyword evidence="3 9" id="KW-0813">Transport</keyword>
<feature type="transmembrane region" description="Helical" evidence="9">
    <location>
        <begin position="277"/>
        <end position="294"/>
    </location>
</feature>
<keyword evidence="12" id="KW-1185">Reference proteome</keyword>
<evidence type="ECO:0000256" key="2">
    <source>
        <dbReference type="ARBA" id="ARBA00009749"/>
    </source>
</evidence>
<dbReference type="Gene3D" id="3.10.580.10">
    <property type="entry name" value="CBS-domain"/>
    <property type="match status" value="1"/>
</dbReference>
<dbReference type="EMBL" id="SLUL01000004">
    <property type="protein sequence ID" value="TCL50992.1"/>
    <property type="molecule type" value="Genomic_DNA"/>
</dbReference>
<keyword evidence="5 9" id="KW-0460">Magnesium</keyword>
<evidence type="ECO:0000256" key="5">
    <source>
        <dbReference type="ARBA" id="ARBA00022842"/>
    </source>
</evidence>
<organism evidence="11 12">
    <name type="scientific">Thermolongibacillus altinsuensis</name>
    <dbReference type="NCBI Taxonomy" id="575256"/>
    <lineage>
        <taxon>Bacteria</taxon>
        <taxon>Bacillati</taxon>
        <taxon>Bacillota</taxon>
        <taxon>Bacilli</taxon>
        <taxon>Bacillales</taxon>
        <taxon>Anoxybacillaceae</taxon>
        <taxon>Thermolongibacillus</taxon>
    </lineage>
</organism>
<dbReference type="Pfam" id="PF03448">
    <property type="entry name" value="MgtE_N"/>
    <property type="match status" value="1"/>
</dbReference>
<evidence type="ECO:0000256" key="3">
    <source>
        <dbReference type="ARBA" id="ARBA00022448"/>
    </source>
</evidence>
<comment type="similarity">
    <text evidence="2 9">Belongs to the SLC41A transporter family.</text>
</comment>
<dbReference type="PANTHER" id="PTHR43773:SF1">
    <property type="entry name" value="MAGNESIUM TRANSPORTER MGTE"/>
    <property type="match status" value="1"/>
</dbReference>
<dbReference type="Proteomes" id="UP000295658">
    <property type="component" value="Unassembled WGS sequence"/>
</dbReference>
<dbReference type="Pfam" id="PF00571">
    <property type="entry name" value="CBS"/>
    <property type="match status" value="2"/>
</dbReference>
<dbReference type="SUPFAM" id="SSF161093">
    <property type="entry name" value="MgtE membrane domain-like"/>
    <property type="match status" value="1"/>
</dbReference>
<comment type="function">
    <text evidence="9">Acts as a magnesium transporter.</text>
</comment>
<keyword evidence="9" id="KW-1003">Cell membrane</keyword>
<dbReference type="CDD" id="cd04606">
    <property type="entry name" value="CBS_pair_Mg_transporter"/>
    <property type="match status" value="1"/>
</dbReference>
<dbReference type="SMART" id="SM00924">
    <property type="entry name" value="MgtE_N"/>
    <property type="match status" value="1"/>
</dbReference>
<feature type="transmembrane region" description="Helical" evidence="9">
    <location>
        <begin position="306"/>
        <end position="330"/>
    </location>
</feature>
<keyword evidence="8" id="KW-0129">CBS domain</keyword>
<dbReference type="SMART" id="SM00116">
    <property type="entry name" value="CBS"/>
    <property type="match status" value="2"/>
</dbReference>
<dbReference type="InterPro" id="IPR000644">
    <property type="entry name" value="CBS_dom"/>
</dbReference>
<keyword evidence="6 9" id="KW-1133">Transmembrane helix</keyword>
<sequence length="443" mass="49868">MEKITKALVNENIDEFRQLFLKLHPYDRAKFYVEQSPEVRKRMYYYLSPGEMAEIFDHLDIEEDEYKTYLSEMDPSFIAQMLAQMYADNAVDVLNELDKKEAASYLTMMGDEAAKEIKDLLHYKEYTAGSIMTTEYIAIHANQTVRSAMQILKKEALHAETIYYIYVINEHKQLVGVLSLRELIVSDDDQMIHDIMNDQVVSVLVDEDQEDVARKMKDYDFLALPVVDAANHLLGIITVDDIVDVISEEASDDYSKLAGVADVDIQRSPLDAAKKRLPWLIILLFLGMVTANLISRFEETLQKIAILAVFIPLIAGMSGNTGTQSLAVAVRRIAMGDFSKESKWKMIVREALTGVIIGATCGSVIMVVVYIWKHELFLGLLVGVALFATLTVATVAGALIPLIMYRLRIDPAVASGPFITTINDIISILIYFGLATMFMNYLL</sequence>
<dbReference type="InterPro" id="IPR036739">
    <property type="entry name" value="SLC41_membr_dom_sf"/>
</dbReference>
<keyword evidence="9" id="KW-0479">Metal-binding</keyword>
<dbReference type="GO" id="GO:0015095">
    <property type="term" value="F:magnesium ion transmembrane transporter activity"/>
    <property type="evidence" value="ECO:0007669"/>
    <property type="project" value="UniProtKB-UniRule"/>
</dbReference>
<dbReference type="GO" id="GO:0046872">
    <property type="term" value="F:metal ion binding"/>
    <property type="evidence" value="ECO:0007669"/>
    <property type="project" value="UniProtKB-KW"/>
</dbReference>
<feature type="domain" description="CBS" evidence="10">
    <location>
        <begin position="196"/>
        <end position="254"/>
    </location>
</feature>
<accession>A0A4R1QGA7</accession>
<dbReference type="InterPro" id="IPR006668">
    <property type="entry name" value="Mg_transptr_MgtE_intracell_dom"/>
</dbReference>
<comment type="caution">
    <text evidence="9">Lacks conserved residue(s) required for the propagation of feature annotation.</text>
</comment>
<comment type="subcellular location">
    <subcellularLocation>
        <location evidence="9">Cell membrane</location>
        <topology evidence="9">Multi-pass membrane protein</topology>
    </subcellularLocation>
    <subcellularLocation>
        <location evidence="1">Membrane</location>
        <topology evidence="1">Multi-pass membrane protein</topology>
    </subcellularLocation>
</comment>
<dbReference type="SUPFAM" id="SSF54631">
    <property type="entry name" value="CBS-domain pair"/>
    <property type="match status" value="1"/>
</dbReference>
<comment type="subunit">
    <text evidence="9">Homodimer.</text>
</comment>
<feature type="transmembrane region" description="Helical" evidence="9">
    <location>
        <begin position="351"/>
        <end position="372"/>
    </location>
</feature>
<dbReference type="InterPro" id="IPR006667">
    <property type="entry name" value="SLC41_membr_dom"/>
</dbReference>
<dbReference type="NCBIfam" id="TIGR00400">
    <property type="entry name" value="mgtE"/>
    <property type="match status" value="1"/>
</dbReference>
<evidence type="ECO:0000256" key="1">
    <source>
        <dbReference type="ARBA" id="ARBA00004141"/>
    </source>
</evidence>
<evidence type="ECO:0000313" key="12">
    <source>
        <dbReference type="Proteomes" id="UP000295658"/>
    </source>
</evidence>
<dbReference type="InterPro" id="IPR038076">
    <property type="entry name" value="MgtE_N_sf"/>
</dbReference>
<evidence type="ECO:0000313" key="11">
    <source>
        <dbReference type="EMBL" id="TCL50992.1"/>
    </source>
</evidence>
<feature type="domain" description="CBS" evidence="10">
    <location>
        <begin position="132"/>
        <end position="195"/>
    </location>
</feature>
<gene>
    <name evidence="11" type="ORF">EDD69_10441</name>
</gene>
<dbReference type="AlphaFoldDB" id="A0A4R1QGA7"/>
<name>A0A4R1QGA7_9BACL</name>
<proteinExistence type="inferred from homology"/>
<dbReference type="Gene3D" id="1.10.357.20">
    <property type="entry name" value="SLC41 divalent cation transporters, integral membrane domain"/>
    <property type="match status" value="1"/>
</dbReference>
<evidence type="ECO:0000259" key="10">
    <source>
        <dbReference type="PROSITE" id="PS51371"/>
    </source>
</evidence>
<dbReference type="Pfam" id="PF01769">
    <property type="entry name" value="MgtE"/>
    <property type="match status" value="1"/>
</dbReference>
<evidence type="ECO:0000256" key="7">
    <source>
        <dbReference type="ARBA" id="ARBA00023136"/>
    </source>
</evidence>
<dbReference type="GO" id="GO:0005886">
    <property type="term" value="C:plasma membrane"/>
    <property type="evidence" value="ECO:0007669"/>
    <property type="project" value="UniProtKB-SubCell"/>
</dbReference>
<dbReference type="Gene3D" id="1.25.60.10">
    <property type="entry name" value="MgtE N-terminal domain-like"/>
    <property type="match status" value="1"/>
</dbReference>
<keyword evidence="7 9" id="KW-0472">Membrane</keyword>
<dbReference type="PANTHER" id="PTHR43773">
    <property type="entry name" value="MAGNESIUM TRANSPORTER MGTE"/>
    <property type="match status" value="1"/>
</dbReference>
<dbReference type="InterPro" id="IPR006669">
    <property type="entry name" value="MgtE_transporter"/>
</dbReference>
<keyword evidence="4 9" id="KW-0812">Transmembrane</keyword>
<evidence type="ECO:0000256" key="6">
    <source>
        <dbReference type="ARBA" id="ARBA00022989"/>
    </source>
</evidence>
<comment type="caution">
    <text evidence="11">The sequence shown here is derived from an EMBL/GenBank/DDBJ whole genome shotgun (WGS) entry which is preliminary data.</text>
</comment>
<evidence type="ECO:0000256" key="9">
    <source>
        <dbReference type="RuleBase" id="RU362011"/>
    </source>
</evidence>
<protein>
    <recommendedName>
        <fullName evidence="9">Magnesium transporter MgtE</fullName>
    </recommendedName>
</protein>
<evidence type="ECO:0000256" key="4">
    <source>
        <dbReference type="ARBA" id="ARBA00022692"/>
    </source>
</evidence>
<reference evidence="11 12" key="1">
    <citation type="submission" date="2019-03" db="EMBL/GenBank/DDBJ databases">
        <title>Genomic Encyclopedia of Type Strains, Phase IV (KMG-IV): sequencing the most valuable type-strain genomes for metagenomic binning, comparative biology and taxonomic classification.</title>
        <authorList>
            <person name="Goeker M."/>
        </authorList>
    </citation>
    <scope>NUCLEOTIDE SEQUENCE [LARGE SCALE GENOMIC DNA]</scope>
    <source>
        <strain evidence="11 12">DSM 24979</strain>
    </source>
</reference>
<dbReference type="InterPro" id="IPR046342">
    <property type="entry name" value="CBS_dom_sf"/>
</dbReference>
<dbReference type="PROSITE" id="PS51371">
    <property type="entry name" value="CBS"/>
    <property type="match status" value="2"/>
</dbReference>
<dbReference type="SUPFAM" id="SSF158791">
    <property type="entry name" value="MgtE N-terminal domain-like"/>
    <property type="match status" value="1"/>
</dbReference>